<evidence type="ECO:0008006" key="3">
    <source>
        <dbReference type="Google" id="ProtNLM"/>
    </source>
</evidence>
<sequence length="152" mass="16334">MTLQSRKMKKGPVSGFIGQHRVLKDAAARVGEYNRMLKTLQAALPPEVARACVGAAWADGALILGVTSAAAATRIRYAAPELRDVLARAGWEATAILPRVQAALREQKPIRAKDLKMNGAACDAFEALADTVKDENLAKAILALVDHQRPPR</sequence>
<dbReference type="Pfam" id="PF05258">
    <property type="entry name" value="DciA"/>
    <property type="match status" value="1"/>
</dbReference>
<evidence type="ECO:0000313" key="2">
    <source>
        <dbReference type="Proteomes" id="UP000637267"/>
    </source>
</evidence>
<evidence type="ECO:0000313" key="1">
    <source>
        <dbReference type="EMBL" id="GGP23162.1"/>
    </source>
</evidence>
<proteinExistence type="predicted"/>
<dbReference type="Proteomes" id="UP000637267">
    <property type="component" value="Unassembled WGS sequence"/>
</dbReference>
<dbReference type="EMBL" id="BMLX01000004">
    <property type="protein sequence ID" value="GGP23162.1"/>
    <property type="molecule type" value="Genomic_DNA"/>
</dbReference>
<keyword evidence="2" id="KW-1185">Reference proteome</keyword>
<organism evidence="1 2">
    <name type="scientific">Silvimonas iriomotensis</name>
    <dbReference type="NCBI Taxonomy" id="449662"/>
    <lineage>
        <taxon>Bacteria</taxon>
        <taxon>Pseudomonadati</taxon>
        <taxon>Pseudomonadota</taxon>
        <taxon>Betaproteobacteria</taxon>
        <taxon>Neisseriales</taxon>
        <taxon>Chitinibacteraceae</taxon>
        <taxon>Silvimonas</taxon>
    </lineage>
</organism>
<comment type="caution">
    <text evidence="1">The sequence shown here is derived from an EMBL/GenBank/DDBJ whole genome shotgun (WGS) entry which is preliminary data.</text>
</comment>
<gene>
    <name evidence="1" type="ORF">GCM10010970_31620</name>
</gene>
<accession>A0ABQ2PCI3</accession>
<reference evidence="2" key="1">
    <citation type="journal article" date="2019" name="Int. J. Syst. Evol. Microbiol.">
        <title>The Global Catalogue of Microorganisms (GCM) 10K type strain sequencing project: providing services to taxonomists for standard genome sequencing and annotation.</title>
        <authorList>
            <consortium name="The Broad Institute Genomics Platform"/>
            <consortium name="The Broad Institute Genome Sequencing Center for Infectious Disease"/>
            <person name="Wu L."/>
            <person name="Ma J."/>
        </authorList>
    </citation>
    <scope>NUCLEOTIDE SEQUENCE [LARGE SCALE GENOMIC DNA]</scope>
    <source>
        <strain evidence="2">CGMCC 1.8859</strain>
    </source>
</reference>
<dbReference type="InterPro" id="IPR007922">
    <property type="entry name" value="DciA-like"/>
</dbReference>
<dbReference type="RefSeq" id="WP_188705323.1">
    <property type="nucleotide sequence ID" value="NZ_BMLX01000004.1"/>
</dbReference>
<protein>
    <recommendedName>
        <fullName evidence="3">DUF721 domain-containing protein</fullName>
    </recommendedName>
</protein>
<name>A0ABQ2PCI3_9NEIS</name>